<evidence type="ECO:0000256" key="1">
    <source>
        <dbReference type="ARBA" id="ARBA00004831"/>
    </source>
</evidence>
<feature type="binding site" evidence="7">
    <location>
        <position position="56"/>
    </location>
    <ligand>
        <name>urate</name>
        <dbReference type="ChEBI" id="CHEBI:17775"/>
    </ligand>
</feature>
<keyword evidence="4 5" id="KW-0560">Oxidoreductase</keyword>
<feature type="binding site" evidence="7">
    <location>
        <position position="242"/>
    </location>
    <ligand>
        <name>urate</name>
        <dbReference type="ChEBI" id="CHEBI:17775"/>
    </ligand>
</feature>
<evidence type="ECO:0000256" key="8">
    <source>
        <dbReference type="RuleBase" id="RU004455"/>
    </source>
</evidence>
<feature type="active site" description="Charge relay system" evidence="6">
    <location>
        <position position="10"/>
    </location>
</feature>
<dbReference type="GO" id="GO:0019628">
    <property type="term" value="P:urate catabolic process"/>
    <property type="evidence" value="ECO:0007669"/>
    <property type="project" value="UniProtKB-UniPathway"/>
</dbReference>
<comment type="catalytic activity">
    <reaction evidence="5 8">
        <text>urate + O2 + H2O = 5-hydroxyisourate + H2O2</text>
        <dbReference type="Rhea" id="RHEA:21368"/>
        <dbReference type="ChEBI" id="CHEBI:15377"/>
        <dbReference type="ChEBI" id="CHEBI:15379"/>
        <dbReference type="ChEBI" id="CHEBI:16240"/>
        <dbReference type="ChEBI" id="CHEBI:17775"/>
        <dbReference type="ChEBI" id="CHEBI:18072"/>
        <dbReference type="EC" id="1.7.3.3"/>
    </reaction>
</comment>
<reference evidence="10" key="1">
    <citation type="submission" date="2018-07" db="EMBL/GenBank/DDBJ databases">
        <authorList>
            <person name="Safronova V.I."/>
            <person name="Chirak E.R."/>
            <person name="Sazanova A.L."/>
        </authorList>
    </citation>
    <scope>NUCLEOTIDE SEQUENCE [LARGE SCALE GENOMIC DNA]</scope>
    <source>
        <strain evidence="10">RCAM04685</strain>
    </source>
</reference>
<feature type="active site" description="Charge relay system" evidence="6">
    <location>
        <position position="244"/>
    </location>
</feature>
<name>A0A370L933_9HYPH</name>
<evidence type="ECO:0000313" key="10">
    <source>
        <dbReference type="Proteomes" id="UP000255207"/>
    </source>
</evidence>
<evidence type="ECO:0000256" key="6">
    <source>
        <dbReference type="PIRSR" id="PIRSR000241-1"/>
    </source>
</evidence>
<keyword evidence="3 5" id="KW-0659">Purine metabolism</keyword>
<comment type="function">
    <text evidence="5 8">Catalyzes the oxidation of uric acid to 5-hydroxyisourate, which is further processed to form (S)-allantoin.</text>
</comment>
<feature type="binding site" evidence="7">
    <location>
        <position position="55"/>
    </location>
    <ligand>
        <name>5-hydroxyisourate</name>
        <dbReference type="ChEBI" id="CHEBI:18072"/>
    </ligand>
</feature>
<sequence length="279" mass="30654">MPLIRNSYGKGRVRIMRVKRETDRHEVRELTVKALLTGDFAANYTSDDNSTAIATDTVKNIVNIVARDNVGAENEPYAAALAKYFLDHYLQVSQVDVTASETKWARLLVDGAPHQHSFLLDSNGKPFVKLSATRAGSTVTSGIENFTFMKTTESGWVGYVMDEVTTIKETADRMCATAMDASWRWSKAPSSYPEANAKVLATALKVFATTYSPSVQNTMYLMGEAVLAAVPEIAEISMACPNKHYLPIDLSLFGRNGDKQVFTPTDEPHGQIECTVGRA</sequence>
<feature type="binding site" evidence="7">
    <location>
        <position position="56"/>
    </location>
    <ligand>
        <name>5-hydroxyisourate</name>
        <dbReference type="ChEBI" id="CHEBI:18072"/>
    </ligand>
</feature>
<dbReference type="NCBIfam" id="TIGR03383">
    <property type="entry name" value="urate_oxi"/>
    <property type="match status" value="1"/>
</dbReference>
<dbReference type="EC" id="1.7.3.3" evidence="5 8"/>
<dbReference type="EMBL" id="QQTP01000003">
    <property type="protein sequence ID" value="RDJ26908.1"/>
    <property type="molecule type" value="Genomic_DNA"/>
</dbReference>
<feature type="binding site" evidence="7">
    <location>
        <position position="55"/>
    </location>
    <ligand>
        <name>O2</name>
        <dbReference type="ChEBI" id="CHEBI:15379"/>
    </ligand>
</feature>
<evidence type="ECO:0000256" key="2">
    <source>
        <dbReference type="ARBA" id="ARBA00009760"/>
    </source>
</evidence>
<keyword evidence="10" id="KW-1185">Reference proteome</keyword>
<feature type="binding site" evidence="7">
    <location>
        <position position="216"/>
    </location>
    <ligand>
        <name>5-hydroxyisourate</name>
        <dbReference type="ChEBI" id="CHEBI:18072"/>
    </ligand>
</feature>
<dbReference type="PANTHER" id="PTHR42874">
    <property type="entry name" value="URICASE"/>
    <property type="match status" value="1"/>
</dbReference>
<dbReference type="Gene3D" id="3.10.270.10">
    <property type="entry name" value="Urate Oxidase"/>
    <property type="match status" value="1"/>
</dbReference>
<proteinExistence type="inferred from homology"/>
<comment type="pathway">
    <text evidence="1 5">Purine metabolism; urate degradation; (S)-allantoin from urate: step 1/3.</text>
</comment>
<dbReference type="PANTHER" id="PTHR42874:SF1">
    <property type="entry name" value="URICASE"/>
    <property type="match status" value="1"/>
</dbReference>
<feature type="active site" description="Charge relay system" evidence="6">
    <location>
        <position position="55"/>
    </location>
</feature>
<dbReference type="SUPFAM" id="SSF55620">
    <property type="entry name" value="Tetrahydrobiopterin biosynthesis enzymes-like"/>
    <property type="match status" value="2"/>
</dbReference>
<comment type="caution">
    <text evidence="9">The sequence shown here is derived from an EMBL/GenBank/DDBJ whole genome shotgun (WGS) entry which is preliminary data.</text>
</comment>
<protein>
    <recommendedName>
        <fullName evidence="5 8">Uricase</fullName>
        <ecNumber evidence="5 8">1.7.3.3</ecNumber>
    </recommendedName>
    <alternativeName>
        <fullName evidence="5">Urate oxidase</fullName>
    </alternativeName>
</protein>
<gene>
    <name evidence="9" type="primary">pucL</name>
    <name evidence="9" type="ORF">DWE98_08665</name>
</gene>
<dbReference type="PIRSF" id="PIRSF000241">
    <property type="entry name" value="Urate_oxidase"/>
    <property type="match status" value="1"/>
</dbReference>
<dbReference type="OrthoDB" id="9809009at2"/>
<comment type="similarity">
    <text evidence="2 5 8">Belongs to the uricase family.</text>
</comment>
<evidence type="ECO:0000256" key="5">
    <source>
        <dbReference type="PIRNR" id="PIRNR000241"/>
    </source>
</evidence>
<dbReference type="UniPathway" id="UPA00394">
    <property type="reaction ID" value="UER00650"/>
</dbReference>
<dbReference type="InterPro" id="IPR002042">
    <property type="entry name" value="Uricase"/>
</dbReference>
<feature type="binding site" evidence="7">
    <location>
        <position position="55"/>
    </location>
    <ligand>
        <name>urate</name>
        <dbReference type="ChEBI" id="CHEBI:17775"/>
    </ligand>
</feature>
<accession>A0A370L933</accession>
<evidence type="ECO:0000256" key="7">
    <source>
        <dbReference type="PIRSR" id="PIRSR000241-2"/>
    </source>
</evidence>
<feature type="binding site" evidence="7">
    <location>
        <position position="215"/>
    </location>
    <ligand>
        <name>5-hydroxyisourate</name>
        <dbReference type="ChEBI" id="CHEBI:18072"/>
    </ligand>
</feature>
<dbReference type="GO" id="GO:0006145">
    <property type="term" value="P:purine nucleobase catabolic process"/>
    <property type="evidence" value="ECO:0007669"/>
    <property type="project" value="TreeGrafter"/>
</dbReference>
<dbReference type="GO" id="GO:0004846">
    <property type="term" value="F:urate oxidase activity"/>
    <property type="evidence" value="ECO:0007669"/>
    <property type="project" value="UniProtKB-EC"/>
</dbReference>
<feature type="binding site" evidence="7">
    <location>
        <position position="173"/>
    </location>
    <ligand>
        <name>urate</name>
        <dbReference type="ChEBI" id="CHEBI:17775"/>
    </ligand>
</feature>
<evidence type="ECO:0000256" key="4">
    <source>
        <dbReference type="ARBA" id="ARBA00023002"/>
    </source>
</evidence>
<feature type="binding site" evidence="7">
    <location>
        <position position="216"/>
    </location>
    <ligand>
        <name>urate</name>
        <dbReference type="ChEBI" id="CHEBI:17775"/>
    </ligand>
</feature>
<feature type="binding site" evidence="7">
    <location>
        <position position="173"/>
    </location>
    <ligand>
        <name>5-hydroxyisourate</name>
        <dbReference type="ChEBI" id="CHEBI:18072"/>
    </ligand>
</feature>
<evidence type="ECO:0000256" key="3">
    <source>
        <dbReference type="ARBA" id="ARBA00022631"/>
    </source>
</evidence>
<dbReference type="PRINTS" id="PR00093">
    <property type="entry name" value="URICASE"/>
</dbReference>
<feature type="binding site" evidence="7">
    <location>
        <position position="215"/>
    </location>
    <ligand>
        <name>urate</name>
        <dbReference type="ChEBI" id="CHEBI:17775"/>
    </ligand>
</feature>
<dbReference type="RefSeq" id="WP_114828792.1">
    <property type="nucleotide sequence ID" value="NZ_QQTO01000001.1"/>
</dbReference>
<dbReference type="AlphaFoldDB" id="A0A370L933"/>
<dbReference type="Pfam" id="PF01014">
    <property type="entry name" value="Uricase"/>
    <property type="match status" value="2"/>
</dbReference>
<evidence type="ECO:0000313" key="9">
    <source>
        <dbReference type="EMBL" id="RDJ26908.1"/>
    </source>
</evidence>
<feature type="binding site" evidence="7">
    <location>
        <position position="242"/>
    </location>
    <ligand>
        <name>O2</name>
        <dbReference type="ChEBI" id="CHEBI:15379"/>
    </ligand>
</feature>
<dbReference type="Proteomes" id="UP000255207">
    <property type="component" value="Unassembled WGS sequence"/>
</dbReference>
<feature type="binding site" evidence="7">
    <location>
        <position position="242"/>
    </location>
    <ligand>
        <name>5-hydroxyisourate</name>
        <dbReference type="ChEBI" id="CHEBI:18072"/>
    </ligand>
</feature>
<organism evidence="9 10">
    <name type="scientific">Bosea caraganae</name>
    <dbReference type="NCBI Taxonomy" id="2763117"/>
    <lineage>
        <taxon>Bacteria</taxon>
        <taxon>Pseudomonadati</taxon>
        <taxon>Pseudomonadota</taxon>
        <taxon>Alphaproteobacteria</taxon>
        <taxon>Hyphomicrobiales</taxon>
        <taxon>Boseaceae</taxon>
        <taxon>Bosea</taxon>
    </lineage>
</organism>